<dbReference type="EMBL" id="OX395133">
    <property type="protein sequence ID" value="CAI5782257.1"/>
    <property type="molecule type" value="Genomic_DNA"/>
</dbReference>
<protein>
    <submittedName>
        <fullName evidence="1">Uncharacterized protein</fullName>
    </submittedName>
</protein>
<organism evidence="1 2">
    <name type="scientific">Podarcis lilfordi</name>
    <name type="common">Lilford's wall lizard</name>
    <dbReference type="NCBI Taxonomy" id="74358"/>
    <lineage>
        <taxon>Eukaryota</taxon>
        <taxon>Metazoa</taxon>
        <taxon>Chordata</taxon>
        <taxon>Craniata</taxon>
        <taxon>Vertebrata</taxon>
        <taxon>Euteleostomi</taxon>
        <taxon>Lepidosauria</taxon>
        <taxon>Squamata</taxon>
        <taxon>Bifurcata</taxon>
        <taxon>Unidentata</taxon>
        <taxon>Episquamata</taxon>
        <taxon>Laterata</taxon>
        <taxon>Lacertibaenia</taxon>
        <taxon>Lacertidae</taxon>
        <taxon>Podarcis</taxon>
    </lineage>
</organism>
<keyword evidence="2" id="KW-1185">Reference proteome</keyword>
<name>A0AA35PEZ4_9SAUR</name>
<evidence type="ECO:0000313" key="1">
    <source>
        <dbReference type="EMBL" id="CAI5782257.1"/>
    </source>
</evidence>
<dbReference type="AlphaFoldDB" id="A0AA35PEZ4"/>
<evidence type="ECO:0000313" key="2">
    <source>
        <dbReference type="Proteomes" id="UP001178461"/>
    </source>
</evidence>
<dbReference type="Proteomes" id="UP001178461">
    <property type="component" value="Chromosome 8"/>
</dbReference>
<accession>A0AA35PEZ4</accession>
<sequence length="86" mass="9854">MSLCGLRPMEVRSWWQTEKKEWDRAVPLCRVYCSRIGSPVSHLQEGKARNASGWGSVVCKTTEPVTTTGWSWRQISWSHRADMEAS</sequence>
<proteinExistence type="predicted"/>
<reference evidence="1" key="1">
    <citation type="submission" date="2022-12" db="EMBL/GenBank/DDBJ databases">
        <authorList>
            <person name="Alioto T."/>
            <person name="Alioto T."/>
            <person name="Gomez Garrido J."/>
        </authorList>
    </citation>
    <scope>NUCLEOTIDE SEQUENCE</scope>
</reference>
<gene>
    <name evidence="1" type="ORF">PODLI_1B025600</name>
</gene>